<comment type="caution">
    <text evidence="1">The sequence shown here is derived from an EMBL/GenBank/DDBJ whole genome shotgun (WGS) entry which is preliminary data.</text>
</comment>
<dbReference type="NCBIfam" id="TIGR01509">
    <property type="entry name" value="HAD-SF-IA-v3"/>
    <property type="match status" value="1"/>
</dbReference>
<dbReference type="Proteomes" id="UP000287609">
    <property type="component" value="Unassembled WGS sequence"/>
</dbReference>
<dbReference type="PANTHER" id="PTHR43611">
    <property type="entry name" value="ALPHA-D-GLUCOSE 1-PHOSPHATE PHOSPHATASE"/>
    <property type="match status" value="1"/>
</dbReference>
<dbReference type="RefSeq" id="WP_125963168.1">
    <property type="nucleotide sequence ID" value="NZ_QXGM01000001.1"/>
</dbReference>
<dbReference type="InterPro" id="IPR006439">
    <property type="entry name" value="HAD-SF_hydro_IA"/>
</dbReference>
<dbReference type="InterPro" id="IPR023214">
    <property type="entry name" value="HAD_sf"/>
</dbReference>
<gene>
    <name evidence="1" type="ORF">D2E26_0571</name>
</gene>
<sequence>MTASDSAIVTDSVTTNDAVTSVQRYVTYSTAATTEGTADITNIVFDFCGVLVDWQCRAALDGRYDPRLVNDICSDEDTFGFFHFEDLMDGGMLLSDVLPLIAQQYGHAIADVFKDYINRYDDALPRSMPGMLELLQDLKSAGYHLFGLTNWSSETIHVMYDKYPEIMNLLDDTIVSGIERLHKPEPAIYELAITRFGIDPARSVFIDDTVKNVEGARRVGFQALHFVNSAQTRMALRTLGVHS</sequence>
<accession>A0A430FT08</accession>
<dbReference type="Pfam" id="PF00702">
    <property type="entry name" value="Hydrolase"/>
    <property type="match status" value="1"/>
</dbReference>
<dbReference type="PANTHER" id="PTHR43611:SF3">
    <property type="entry name" value="FLAVIN MONONUCLEOTIDE HYDROLASE 1, CHLOROPLATIC"/>
    <property type="match status" value="1"/>
</dbReference>
<dbReference type="SFLD" id="SFLDG01129">
    <property type="entry name" value="C1.5:_HAD__Beta-PGM__Phosphata"/>
    <property type="match status" value="1"/>
</dbReference>
<reference evidence="1 2" key="1">
    <citation type="submission" date="2018-09" db="EMBL/GenBank/DDBJ databases">
        <title>Characterization of the phylogenetic diversity of five novel species belonging to the genus Bifidobacterium.</title>
        <authorList>
            <person name="Lugli G.A."/>
            <person name="Duranti S."/>
            <person name="Milani C."/>
        </authorList>
    </citation>
    <scope>NUCLEOTIDE SEQUENCE [LARGE SCALE GENOMIC DNA]</scope>
    <source>
        <strain evidence="1 2">2036B</strain>
    </source>
</reference>
<organism evidence="1 2">
    <name type="scientific">Bifidobacterium dolichotidis</name>
    <dbReference type="NCBI Taxonomy" id="2306976"/>
    <lineage>
        <taxon>Bacteria</taxon>
        <taxon>Bacillati</taxon>
        <taxon>Actinomycetota</taxon>
        <taxon>Actinomycetes</taxon>
        <taxon>Bifidobacteriales</taxon>
        <taxon>Bifidobacteriaceae</taxon>
        <taxon>Bifidobacterium</taxon>
    </lineage>
</organism>
<dbReference type="CDD" id="cd02603">
    <property type="entry name" value="HAD_sEH-N_like"/>
    <property type="match status" value="1"/>
</dbReference>
<dbReference type="SUPFAM" id="SSF56784">
    <property type="entry name" value="HAD-like"/>
    <property type="match status" value="1"/>
</dbReference>
<evidence type="ECO:0000313" key="2">
    <source>
        <dbReference type="Proteomes" id="UP000287609"/>
    </source>
</evidence>
<dbReference type="EMBL" id="QXGM01000001">
    <property type="protein sequence ID" value="RSX56008.1"/>
    <property type="molecule type" value="Genomic_DNA"/>
</dbReference>
<protein>
    <submittedName>
        <fullName evidence="1">Haloacid dehalogenase</fullName>
    </submittedName>
</protein>
<dbReference type="OrthoDB" id="9797415at2"/>
<evidence type="ECO:0000313" key="1">
    <source>
        <dbReference type="EMBL" id="RSX56008.1"/>
    </source>
</evidence>
<dbReference type="SFLD" id="SFLDS00003">
    <property type="entry name" value="Haloacid_Dehalogenase"/>
    <property type="match status" value="1"/>
</dbReference>
<dbReference type="AlphaFoldDB" id="A0A430FT08"/>
<proteinExistence type="predicted"/>
<dbReference type="InterPro" id="IPR036412">
    <property type="entry name" value="HAD-like_sf"/>
</dbReference>
<name>A0A430FT08_9BIFI</name>
<dbReference type="Gene3D" id="3.40.50.1000">
    <property type="entry name" value="HAD superfamily/HAD-like"/>
    <property type="match status" value="1"/>
</dbReference>
<keyword evidence="2" id="KW-1185">Reference proteome</keyword>